<keyword evidence="3" id="KW-1185">Reference proteome</keyword>
<comment type="caution">
    <text evidence="2">The sequence shown here is derived from an EMBL/GenBank/DDBJ whole genome shotgun (WGS) entry which is preliminary data.</text>
</comment>
<feature type="chain" id="PRO_5045693719" description="DUF2570 domain-containing protein" evidence="1">
    <location>
        <begin position="25"/>
        <end position="120"/>
    </location>
</feature>
<keyword evidence="1" id="KW-0732">Signal</keyword>
<gene>
    <name evidence="2" type="ORF">ACFQ27_04180</name>
</gene>
<sequence length="120" mass="12577">MPFLASWRLWALLAALLAAIGAFAYVRHLQAENGRQRAALAAATQQAANNAEAVRQVDHYEHTQTIIRERASDAVQAVQAAPDASAPLPEGLRAAWASGIASVRGNGSSGLPDGPADVPR</sequence>
<dbReference type="RefSeq" id="WP_377352717.1">
    <property type="nucleotide sequence ID" value="NZ_JBHTLQ010000006.1"/>
</dbReference>
<evidence type="ECO:0008006" key="4">
    <source>
        <dbReference type="Google" id="ProtNLM"/>
    </source>
</evidence>
<evidence type="ECO:0000313" key="3">
    <source>
        <dbReference type="Proteomes" id="UP001597216"/>
    </source>
</evidence>
<organism evidence="2 3">
    <name type="scientific">Phenylobacterium conjunctum</name>
    <dbReference type="NCBI Taxonomy" id="1298959"/>
    <lineage>
        <taxon>Bacteria</taxon>
        <taxon>Pseudomonadati</taxon>
        <taxon>Pseudomonadota</taxon>
        <taxon>Alphaproteobacteria</taxon>
        <taxon>Caulobacterales</taxon>
        <taxon>Caulobacteraceae</taxon>
        <taxon>Phenylobacterium</taxon>
    </lineage>
</organism>
<feature type="signal peptide" evidence="1">
    <location>
        <begin position="1"/>
        <end position="24"/>
    </location>
</feature>
<accession>A0ABW3SYL1</accession>
<dbReference type="Proteomes" id="UP001597216">
    <property type="component" value="Unassembled WGS sequence"/>
</dbReference>
<evidence type="ECO:0000313" key="2">
    <source>
        <dbReference type="EMBL" id="MFD1189768.1"/>
    </source>
</evidence>
<evidence type="ECO:0000256" key="1">
    <source>
        <dbReference type="SAM" id="SignalP"/>
    </source>
</evidence>
<reference evidence="3" key="1">
    <citation type="journal article" date="2019" name="Int. J. Syst. Evol. Microbiol.">
        <title>The Global Catalogue of Microorganisms (GCM) 10K type strain sequencing project: providing services to taxonomists for standard genome sequencing and annotation.</title>
        <authorList>
            <consortium name="The Broad Institute Genomics Platform"/>
            <consortium name="The Broad Institute Genome Sequencing Center for Infectious Disease"/>
            <person name="Wu L."/>
            <person name="Ma J."/>
        </authorList>
    </citation>
    <scope>NUCLEOTIDE SEQUENCE [LARGE SCALE GENOMIC DNA]</scope>
    <source>
        <strain evidence="3">CCUG 55074</strain>
    </source>
</reference>
<name>A0ABW3SYL1_9CAUL</name>
<proteinExistence type="predicted"/>
<protein>
    <recommendedName>
        <fullName evidence="4">DUF2570 domain-containing protein</fullName>
    </recommendedName>
</protein>
<dbReference type="EMBL" id="JBHTLQ010000006">
    <property type="protein sequence ID" value="MFD1189768.1"/>
    <property type="molecule type" value="Genomic_DNA"/>
</dbReference>